<comment type="caution">
    <text evidence="2">The sequence shown here is derived from an EMBL/GenBank/DDBJ whole genome shotgun (WGS) entry which is preliminary data.</text>
</comment>
<reference evidence="2 3" key="1">
    <citation type="journal article" date="2018" name="Front. Plant Sci.">
        <title>Red Clover (Trifolium pratense) and Zigzag Clover (T. medium) - A Picture of Genomic Similarities and Differences.</title>
        <authorList>
            <person name="Dluhosova J."/>
            <person name="Istvanek J."/>
            <person name="Nedelnik J."/>
            <person name="Repkova J."/>
        </authorList>
    </citation>
    <scope>NUCLEOTIDE SEQUENCE [LARGE SCALE GENOMIC DNA]</scope>
    <source>
        <strain evidence="3">cv. 10/8</strain>
        <tissue evidence="2">Leaf</tissue>
    </source>
</reference>
<feature type="non-terminal residue" evidence="2">
    <location>
        <position position="72"/>
    </location>
</feature>
<feature type="compositionally biased region" description="Polar residues" evidence="1">
    <location>
        <begin position="61"/>
        <end position="72"/>
    </location>
</feature>
<name>A0A392PKS9_9FABA</name>
<dbReference type="AlphaFoldDB" id="A0A392PKS9"/>
<accession>A0A392PKS9</accession>
<sequence length="72" mass="8079">MHGNNVEQIIVVDETLRPWLKDSAMLSVPLKNPRMSQMKGKQEEEKRVVEEADGGKEDNLSTKNSMNAISVP</sequence>
<dbReference type="EMBL" id="LXQA010082659">
    <property type="protein sequence ID" value="MCI12070.1"/>
    <property type="molecule type" value="Genomic_DNA"/>
</dbReference>
<keyword evidence="3" id="KW-1185">Reference proteome</keyword>
<organism evidence="2 3">
    <name type="scientific">Trifolium medium</name>
    <dbReference type="NCBI Taxonomy" id="97028"/>
    <lineage>
        <taxon>Eukaryota</taxon>
        <taxon>Viridiplantae</taxon>
        <taxon>Streptophyta</taxon>
        <taxon>Embryophyta</taxon>
        <taxon>Tracheophyta</taxon>
        <taxon>Spermatophyta</taxon>
        <taxon>Magnoliopsida</taxon>
        <taxon>eudicotyledons</taxon>
        <taxon>Gunneridae</taxon>
        <taxon>Pentapetalae</taxon>
        <taxon>rosids</taxon>
        <taxon>fabids</taxon>
        <taxon>Fabales</taxon>
        <taxon>Fabaceae</taxon>
        <taxon>Papilionoideae</taxon>
        <taxon>50 kb inversion clade</taxon>
        <taxon>NPAAA clade</taxon>
        <taxon>Hologalegina</taxon>
        <taxon>IRL clade</taxon>
        <taxon>Trifolieae</taxon>
        <taxon>Trifolium</taxon>
    </lineage>
</organism>
<feature type="compositionally biased region" description="Basic and acidic residues" evidence="1">
    <location>
        <begin position="40"/>
        <end position="60"/>
    </location>
</feature>
<evidence type="ECO:0000313" key="3">
    <source>
        <dbReference type="Proteomes" id="UP000265520"/>
    </source>
</evidence>
<feature type="region of interest" description="Disordered" evidence="1">
    <location>
        <begin position="34"/>
        <end position="72"/>
    </location>
</feature>
<proteinExistence type="predicted"/>
<evidence type="ECO:0000256" key="1">
    <source>
        <dbReference type="SAM" id="MobiDB-lite"/>
    </source>
</evidence>
<protein>
    <submittedName>
        <fullName evidence="2">Uncharacterized protein</fullName>
    </submittedName>
</protein>
<dbReference type="Proteomes" id="UP000265520">
    <property type="component" value="Unassembled WGS sequence"/>
</dbReference>
<evidence type="ECO:0000313" key="2">
    <source>
        <dbReference type="EMBL" id="MCI12070.1"/>
    </source>
</evidence>